<feature type="compositionally biased region" description="Polar residues" evidence="2">
    <location>
        <begin position="196"/>
        <end position="207"/>
    </location>
</feature>
<feature type="transmembrane region" description="Helical" evidence="3">
    <location>
        <begin position="137"/>
        <end position="158"/>
    </location>
</feature>
<dbReference type="AlphaFoldDB" id="A0A139I692"/>
<keyword evidence="5" id="KW-1185">Reference proteome</keyword>
<reference evidence="4 5" key="1">
    <citation type="submission" date="2015-07" db="EMBL/GenBank/DDBJ databases">
        <title>Comparative genomics of the Sigatoka disease complex on banana suggests a link between parallel evolutionary changes in Pseudocercospora fijiensis and Pseudocercospora eumusae and increased virulence on the banana host.</title>
        <authorList>
            <person name="Chang T.-C."/>
            <person name="Salvucci A."/>
            <person name="Crous P.W."/>
            <person name="Stergiopoulos I."/>
        </authorList>
    </citation>
    <scope>NUCLEOTIDE SEQUENCE [LARGE SCALE GENOMIC DNA]</scope>
    <source>
        <strain evidence="4 5">CBS 116634</strain>
    </source>
</reference>
<feature type="compositionally biased region" description="Acidic residues" evidence="2">
    <location>
        <begin position="558"/>
        <end position="576"/>
    </location>
</feature>
<dbReference type="EMBL" id="LFZO01000289">
    <property type="protein sequence ID" value="KXT10052.1"/>
    <property type="molecule type" value="Genomic_DNA"/>
</dbReference>
<sequence>MPPSTQKPSGQDETWSRISETVLDGAMDKIADLVNSHRALQPLWKAVVIGADVVEAFHYHITTPLTMDVARSTARVLCFESILPMISVSRFFLGSFEDGCSAQLYFHQCAVIYLVYGAHAAFLYAKASAKNMQAADLVLEATGLALALSVTFALHSTVSLVDAVLALGTFFLPGWLFSLVKILALLLWKTDNTQAGRESATSETRPSVPTDHPNKSCSSVEDALRPKAELEGSGISNDSNDTATATPTSNIITVLQENLMIAQNNIKLVELARQKDWNIYNADMISCRDQLASMTVAHQAETANLTDRLYKMNTACAQMQTTSHQQELSELKTKLSEAEKQLEAKRNALENMRLFWEADVISKRNALQEKTIRLEHANSELNSTTKKFKDLAESTNSKEATFAAKESEHRQFLARLQQTCKSLQSELKTSQDKLHTSQTQLIEARKEYLILSAQHETSSKEIQNLTQQTEALAKMSEKCEKRIRSLKSWCKYWQATAISEHDARVDLHEQVGLARDGIEKIGEKEVEDARRGCGEKAGEDGMEVDKSEKADGDWEKGYDDDDDDDDEYSVAAKEEE</sequence>
<feature type="transmembrane region" description="Helical" evidence="3">
    <location>
        <begin position="105"/>
        <end position="125"/>
    </location>
</feature>
<keyword evidence="3" id="KW-1133">Transmembrane helix</keyword>
<keyword evidence="3" id="KW-0812">Transmembrane</keyword>
<feature type="compositionally biased region" description="Basic and acidic residues" evidence="2">
    <location>
        <begin position="526"/>
        <end position="557"/>
    </location>
</feature>
<evidence type="ECO:0000256" key="2">
    <source>
        <dbReference type="SAM" id="MobiDB-lite"/>
    </source>
</evidence>
<feature type="transmembrane region" description="Helical" evidence="3">
    <location>
        <begin position="76"/>
        <end position="93"/>
    </location>
</feature>
<feature type="region of interest" description="Disordered" evidence="2">
    <location>
        <begin position="196"/>
        <end position="222"/>
    </location>
</feature>
<gene>
    <name evidence="4" type="ORF">AC579_9674</name>
</gene>
<protein>
    <submittedName>
        <fullName evidence="4">Uncharacterized protein</fullName>
    </submittedName>
</protein>
<proteinExistence type="predicted"/>
<organism evidence="4 5">
    <name type="scientific">Pseudocercospora musae</name>
    <dbReference type="NCBI Taxonomy" id="113226"/>
    <lineage>
        <taxon>Eukaryota</taxon>
        <taxon>Fungi</taxon>
        <taxon>Dikarya</taxon>
        <taxon>Ascomycota</taxon>
        <taxon>Pezizomycotina</taxon>
        <taxon>Dothideomycetes</taxon>
        <taxon>Dothideomycetidae</taxon>
        <taxon>Mycosphaerellales</taxon>
        <taxon>Mycosphaerellaceae</taxon>
        <taxon>Pseudocercospora</taxon>
    </lineage>
</organism>
<feature type="coiled-coil region" evidence="1">
    <location>
        <begin position="321"/>
        <end position="433"/>
    </location>
</feature>
<evidence type="ECO:0000313" key="5">
    <source>
        <dbReference type="Proteomes" id="UP000073492"/>
    </source>
</evidence>
<comment type="caution">
    <text evidence="4">The sequence shown here is derived from an EMBL/GenBank/DDBJ whole genome shotgun (WGS) entry which is preliminary data.</text>
</comment>
<feature type="region of interest" description="Disordered" evidence="2">
    <location>
        <begin position="526"/>
        <end position="576"/>
    </location>
</feature>
<keyword evidence="1" id="KW-0175">Coiled coil</keyword>
<evidence type="ECO:0000313" key="4">
    <source>
        <dbReference type="EMBL" id="KXT10052.1"/>
    </source>
</evidence>
<name>A0A139I692_9PEZI</name>
<evidence type="ECO:0000256" key="1">
    <source>
        <dbReference type="SAM" id="Coils"/>
    </source>
</evidence>
<evidence type="ECO:0000256" key="3">
    <source>
        <dbReference type="SAM" id="Phobius"/>
    </source>
</evidence>
<keyword evidence="3" id="KW-0472">Membrane</keyword>
<dbReference type="Proteomes" id="UP000073492">
    <property type="component" value="Unassembled WGS sequence"/>
</dbReference>
<accession>A0A139I692</accession>
<dbReference type="OrthoDB" id="3649324at2759"/>
<feature type="transmembrane region" description="Helical" evidence="3">
    <location>
        <begin position="164"/>
        <end position="188"/>
    </location>
</feature>